<feature type="chain" id="PRO_5006014227" description="Auto-transporter adhesin head GIN domain-containing protein" evidence="2">
    <location>
        <begin position="20"/>
        <end position="271"/>
    </location>
</feature>
<dbReference type="Proteomes" id="UP000056905">
    <property type="component" value="Chromosome"/>
</dbReference>
<accession>A0A0N7JI59</accession>
<dbReference type="KEGG" id="chq:AQ619_09590"/>
<sequence length="271" mass="28391">MRRSTWIALLAATSALAMTACHRSETDKTEKFEHHRSGEPIRVISKLDCPEIQGELKRVSVAADGLSCAYAGNGAEVNLRLVALNAGNAEAALAPIEAELKTLMPTVKPAAEPKAGDKAERNKTSIHLPGLRIDASDSGADIKIGHITINSSDGGASEVKIDKNVTVKGDSHKDSVSITTSDGEDAEGDVNIRASDGGAEIRHSKRGDSIRSTLILASDKAPSGYGVVGYEARGPKGGPLAVATIKAKNRNSGDHDVFKDMKALVRHNVGG</sequence>
<dbReference type="EMBL" id="CP013002">
    <property type="protein sequence ID" value="ALL15282.1"/>
    <property type="molecule type" value="Genomic_DNA"/>
</dbReference>
<keyword evidence="4" id="KW-1185">Reference proteome</keyword>
<feature type="signal peptide" evidence="2">
    <location>
        <begin position="1"/>
        <end position="19"/>
    </location>
</feature>
<gene>
    <name evidence="3" type="ORF">AQ619_09590</name>
</gene>
<keyword evidence="2" id="KW-0732">Signal</keyword>
<reference evidence="3 4" key="1">
    <citation type="submission" date="2015-10" db="EMBL/GenBank/DDBJ databases">
        <title>Conservation of the essential genome among Caulobacter and Brevundimonas species.</title>
        <authorList>
            <person name="Scott D."/>
            <person name="Ely B."/>
        </authorList>
    </citation>
    <scope>NUCLEOTIDE SEQUENCE [LARGE SCALE GENOMIC DNA]</scope>
    <source>
        <strain evidence="3 4">CB4</strain>
    </source>
</reference>
<dbReference type="OrthoDB" id="7184736at2"/>
<evidence type="ECO:0008006" key="5">
    <source>
        <dbReference type="Google" id="ProtNLM"/>
    </source>
</evidence>
<evidence type="ECO:0000256" key="2">
    <source>
        <dbReference type="SAM" id="SignalP"/>
    </source>
</evidence>
<feature type="region of interest" description="Disordered" evidence="1">
    <location>
        <begin position="170"/>
        <end position="189"/>
    </location>
</feature>
<evidence type="ECO:0000256" key="1">
    <source>
        <dbReference type="SAM" id="MobiDB-lite"/>
    </source>
</evidence>
<organism evidence="3 4">
    <name type="scientific">Caulobacter henricii</name>
    <dbReference type="NCBI Taxonomy" id="69395"/>
    <lineage>
        <taxon>Bacteria</taxon>
        <taxon>Pseudomonadati</taxon>
        <taxon>Pseudomonadota</taxon>
        <taxon>Alphaproteobacteria</taxon>
        <taxon>Caulobacterales</taxon>
        <taxon>Caulobacteraceae</taxon>
        <taxon>Caulobacter</taxon>
    </lineage>
</organism>
<evidence type="ECO:0000313" key="4">
    <source>
        <dbReference type="Proteomes" id="UP000056905"/>
    </source>
</evidence>
<dbReference type="AlphaFoldDB" id="A0A0N7JI59"/>
<proteinExistence type="predicted"/>
<name>A0A0N7JI59_9CAUL</name>
<dbReference type="RefSeq" id="WP_062146722.1">
    <property type="nucleotide sequence ID" value="NZ_CP013002.1"/>
</dbReference>
<dbReference type="PROSITE" id="PS51257">
    <property type="entry name" value="PROKAR_LIPOPROTEIN"/>
    <property type="match status" value="1"/>
</dbReference>
<protein>
    <recommendedName>
        <fullName evidence="5">Auto-transporter adhesin head GIN domain-containing protein</fullName>
    </recommendedName>
</protein>
<evidence type="ECO:0000313" key="3">
    <source>
        <dbReference type="EMBL" id="ALL15282.1"/>
    </source>
</evidence>